<comment type="caution">
    <text evidence="2">The sequence shown here is derived from an EMBL/GenBank/DDBJ whole genome shotgun (WGS) entry which is preliminary data.</text>
</comment>
<feature type="compositionally biased region" description="Basic and acidic residues" evidence="1">
    <location>
        <begin position="45"/>
        <end position="67"/>
    </location>
</feature>
<name>A0AAV4B307_9GAST</name>
<protein>
    <submittedName>
        <fullName evidence="2">Uncharacterized protein</fullName>
    </submittedName>
</protein>
<feature type="region of interest" description="Disordered" evidence="1">
    <location>
        <begin position="35"/>
        <end position="67"/>
    </location>
</feature>
<organism evidence="2 3">
    <name type="scientific">Plakobranchus ocellatus</name>
    <dbReference type="NCBI Taxonomy" id="259542"/>
    <lineage>
        <taxon>Eukaryota</taxon>
        <taxon>Metazoa</taxon>
        <taxon>Spiralia</taxon>
        <taxon>Lophotrochozoa</taxon>
        <taxon>Mollusca</taxon>
        <taxon>Gastropoda</taxon>
        <taxon>Heterobranchia</taxon>
        <taxon>Euthyneura</taxon>
        <taxon>Panpulmonata</taxon>
        <taxon>Sacoglossa</taxon>
        <taxon>Placobranchoidea</taxon>
        <taxon>Plakobranchidae</taxon>
        <taxon>Plakobranchus</taxon>
    </lineage>
</organism>
<dbReference type="Proteomes" id="UP000735302">
    <property type="component" value="Unassembled WGS sequence"/>
</dbReference>
<sequence length="99" mass="11112">PEKQSHDWRNYSCRKKIKVAATFLQRTVPSETLIGRAKRWTPQGRSEEEERNAGDLERAGGETPERKTLVELSPWTAAGRFKWRALAITSSAGGSEGIE</sequence>
<reference evidence="2 3" key="1">
    <citation type="journal article" date="2021" name="Elife">
        <title>Chloroplast acquisition without the gene transfer in kleptoplastic sea slugs, Plakobranchus ocellatus.</title>
        <authorList>
            <person name="Maeda T."/>
            <person name="Takahashi S."/>
            <person name="Yoshida T."/>
            <person name="Shimamura S."/>
            <person name="Takaki Y."/>
            <person name="Nagai Y."/>
            <person name="Toyoda A."/>
            <person name="Suzuki Y."/>
            <person name="Arimoto A."/>
            <person name="Ishii H."/>
            <person name="Satoh N."/>
            <person name="Nishiyama T."/>
            <person name="Hasebe M."/>
            <person name="Maruyama T."/>
            <person name="Minagawa J."/>
            <person name="Obokata J."/>
            <person name="Shigenobu S."/>
        </authorList>
    </citation>
    <scope>NUCLEOTIDE SEQUENCE [LARGE SCALE GENOMIC DNA]</scope>
</reference>
<evidence type="ECO:0000313" key="2">
    <source>
        <dbReference type="EMBL" id="GFO13029.1"/>
    </source>
</evidence>
<gene>
    <name evidence="2" type="ORF">PoB_003953400</name>
</gene>
<keyword evidence="3" id="KW-1185">Reference proteome</keyword>
<proteinExistence type="predicted"/>
<dbReference type="AlphaFoldDB" id="A0AAV4B307"/>
<evidence type="ECO:0000256" key="1">
    <source>
        <dbReference type="SAM" id="MobiDB-lite"/>
    </source>
</evidence>
<evidence type="ECO:0000313" key="3">
    <source>
        <dbReference type="Proteomes" id="UP000735302"/>
    </source>
</evidence>
<feature type="non-terminal residue" evidence="2">
    <location>
        <position position="1"/>
    </location>
</feature>
<dbReference type="EMBL" id="BLXT01004479">
    <property type="protein sequence ID" value="GFO13029.1"/>
    <property type="molecule type" value="Genomic_DNA"/>
</dbReference>
<accession>A0AAV4B307</accession>